<dbReference type="EMBL" id="ML977325">
    <property type="protein sequence ID" value="KAF2114570.1"/>
    <property type="molecule type" value="Genomic_DNA"/>
</dbReference>
<evidence type="ECO:0000313" key="2">
    <source>
        <dbReference type="Proteomes" id="UP000799770"/>
    </source>
</evidence>
<gene>
    <name evidence="1" type="ORF">BDV96DRAFT_647266</name>
</gene>
<accession>A0A6A5Z553</accession>
<evidence type="ECO:0000313" key="1">
    <source>
        <dbReference type="EMBL" id="KAF2114570.1"/>
    </source>
</evidence>
<dbReference type="AlphaFoldDB" id="A0A6A5Z553"/>
<name>A0A6A5Z553_9PLEO</name>
<protein>
    <recommendedName>
        <fullName evidence="3">F-box domain-containing protein</fullName>
    </recommendedName>
</protein>
<organism evidence="1 2">
    <name type="scientific">Lophiotrema nucula</name>
    <dbReference type="NCBI Taxonomy" id="690887"/>
    <lineage>
        <taxon>Eukaryota</taxon>
        <taxon>Fungi</taxon>
        <taxon>Dikarya</taxon>
        <taxon>Ascomycota</taxon>
        <taxon>Pezizomycotina</taxon>
        <taxon>Dothideomycetes</taxon>
        <taxon>Pleosporomycetidae</taxon>
        <taxon>Pleosporales</taxon>
        <taxon>Lophiotremataceae</taxon>
        <taxon>Lophiotrema</taxon>
    </lineage>
</organism>
<evidence type="ECO:0008006" key="3">
    <source>
        <dbReference type="Google" id="ProtNLM"/>
    </source>
</evidence>
<reference evidence="1" key="1">
    <citation type="journal article" date="2020" name="Stud. Mycol.">
        <title>101 Dothideomycetes genomes: a test case for predicting lifestyles and emergence of pathogens.</title>
        <authorList>
            <person name="Haridas S."/>
            <person name="Albert R."/>
            <person name="Binder M."/>
            <person name="Bloem J."/>
            <person name="Labutti K."/>
            <person name="Salamov A."/>
            <person name="Andreopoulos B."/>
            <person name="Baker S."/>
            <person name="Barry K."/>
            <person name="Bills G."/>
            <person name="Bluhm B."/>
            <person name="Cannon C."/>
            <person name="Castanera R."/>
            <person name="Culley D."/>
            <person name="Daum C."/>
            <person name="Ezra D."/>
            <person name="Gonzalez J."/>
            <person name="Henrissat B."/>
            <person name="Kuo A."/>
            <person name="Liang C."/>
            <person name="Lipzen A."/>
            <person name="Lutzoni F."/>
            <person name="Magnuson J."/>
            <person name="Mondo S."/>
            <person name="Nolan M."/>
            <person name="Ohm R."/>
            <person name="Pangilinan J."/>
            <person name="Park H.-J."/>
            <person name="Ramirez L."/>
            <person name="Alfaro M."/>
            <person name="Sun H."/>
            <person name="Tritt A."/>
            <person name="Yoshinaga Y."/>
            <person name="Zwiers L.-H."/>
            <person name="Turgeon B."/>
            <person name="Goodwin S."/>
            <person name="Spatafora J."/>
            <person name="Crous P."/>
            <person name="Grigoriev I."/>
        </authorList>
    </citation>
    <scope>NUCLEOTIDE SEQUENCE</scope>
    <source>
        <strain evidence="1">CBS 627.86</strain>
    </source>
</reference>
<sequence>MAIAVFSKDKRLDVMVGDSTPVKIRASQPVELNCDTRMTVAIDGPWDESFVNGWKSLPVELKLEIMSLVVKDELGCRIYHHHCMSKALCSTLRTTPEISLLATELYYSRNVFVINVMGSDYNLLTKYPPITFAHFIKRLEINVFARQNEGPAFELLSRITSRKYRLTNVRNIKLLVHLQWRNTLAYSDIAKEVARVNTMLGEKVQFSCAGNLLVEPLLSLDGPIPTRIVKLVEDKVEFGVGQMER</sequence>
<dbReference type="Proteomes" id="UP000799770">
    <property type="component" value="Unassembled WGS sequence"/>
</dbReference>
<proteinExistence type="predicted"/>
<keyword evidence="2" id="KW-1185">Reference proteome</keyword>